<accession>A0A6I4VRV3</accession>
<dbReference type="RefSeq" id="WP_160800526.1">
    <property type="nucleotide sequence ID" value="NZ_WUUL01000003.1"/>
</dbReference>
<gene>
    <name evidence="1" type="ORF">GSM42_05320</name>
</gene>
<comment type="caution">
    <text evidence="1">The sequence shown here is derived from an EMBL/GenBank/DDBJ whole genome shotgun (WGS) entry which is preliminary data.</text>
</comment>
<keyword evidence="2" id="KW-1185">Reference proteome</keyword>
<sequence>MSLSPVDMSWLEGQKLSSREIAIAFGVPPEGEILILTNSICSRSSLINLRRFTYGYRFEIVFGEDSRGNISITEKRGAI</sequence>
<proteinExistence type="predicted"/>
<reference evidence="1 2" key="1">
    <citation type="submission" date="2019-12" db="EMBL/GenBank/DDBJ databases">
        <title>Whole-genome analyses of novel actinobacteria.</title>
        <authorList>
            <person name="Sahin N."/>
            <person name="Saygin H."/>
        </authorList>
    </citation>
    <scope>NUCLEOTIDE SEQUENCE [LARGE SCALE GENOMIC DNA]</scope>
    <source>
        <strain evidence="1 2">KC615</strain>
    </source>
</reference>
<protein>
    <submittedName>
        <fullName evidence="1">Uncharacterized protein</fullName>
    </submittedName>
</protein>
<evidence type="ECO:0000313" key="2">
    <source>
        <dbReference type="Proteomes" id="UP000430692"/>
    </source>
</evidence>
<name>A0A6I4VRV3_9BACL</name>
<evidence type="ECO:0000313" key="1">
    <source>
        <dbReference type="EMBL" id="MXQ53161.1"/>
    </source>
</evidence>
<organism evidence="1 2">
    <name type="scientific">Shimazuella alba</name>
    <dbReference type="NCBI Taxonomy" id="2690964"/>
    <lineage>
        <taxon>Bacteria</taxon>
        <taxon>Bacillati</taxon>
        <taxon>Bacillota</taxon>
        <taxon>Bacilli</taxon>
        <taxon>Bacillales</taxon>
        <taxon>Thermoactinomycetaceae</taxon>
        <taxon>Shimazuella</taxon>
    </lineage>
</organism>
<dbReference type="AlphaFoldDB" id="A0A6I4VRV3"/>
<dbReference type="Proteomes" id="UP000430692">
    <property type="component" value="Unassembled WGS sequence"/>
</dbReference>
<dbReference type="EMBL" id="WUUL01000003">
    <property type="protein sequence ID" value="MXQ53161.1"/>
    <property type="molecule type" value="Genomic_DNA"/>
</dbReference>